<dbReference type="EMBL" id="LFMY01000012">
    <property type="protein sequence ID" value="OKL57391.1"/>
    <property type="molecule type" value="Genomic_DNA"/>
</dbReference>
<dbReference type="GeneID" id="31007291"/>
<organism evidence="2 3">
    <name type="scientific">Talaromyces atroroseus</name>
    <dbReference type="NCBI Taxonomy" id="1441469"/>
    <lineage>
        <taxon>Eukaryota</taxon>
        <taxon>Fungi</taxon>
        <taxon>Dikarya</taxon>
        <taxon>Ascomycota</taxon>
        <taxon>Pezizomycotina</taxon>
        <taxon>Eurotiomycetes</taxon>
        <taxon>Eurotiomycetidae</taxon>
        <taxon>Eurotiales</taxon>
        <taxon>Trichocomaceae</taxon>
        <taxon>Talaromyces</taxon>
        <taxon>Talaromyces sect. Trachyspermi</taxon>
    </lineage>
</organism>
<proteinExistence type="predicted"/>
<dbReference type="OrthoDB" id="2161780at2759"/>
<evidence type="ECO:0000256" key="1">
    <source>
        <dbReference type="SAM" id="MobiDB-lite"/>
    </source>
</evidence>
<evidence type="ECO:0000313" key="2">
    <source>
        <dbReference type="EMBL" id="OKL57391.1"/>
    </source>
</evidence>
<comment type="caution">
    <text evidence="2">The sequence shown here is derived from an EMBL/GenBank/DDBJ whole genome shotgun (WGS) entry which is preliminary data.</text>
</comment>
<sequence>MSGRVCPSSSTVMQHGGWLFRLNVASGYSLYLAGALCYRDGRMRYLVTWTSSIIYCESEEGLTESIGLYGVEGMTEGLVVGPYLSYQAIGLHKDGYLTLLGEALFTGKRLYCHWATLMVSLIEIGDVSAKLLITPFNMLPAERDEGNVEAPKEFTREHIIQADNEDLMLDPEAVQLLQQLGMEDEVKAMIQRNVEFPNFHGFIIQGYEGERLCGVHLPMFNMQNHRTQAIISFTLPLRDREVLVERKKRNPKMFLTVGNKEPALLSQLIKDGASFTATLQDGFPWDKRPISDNLVLSDVKPLLRRSLASSDLSSTYPEKMTFFVYSAHQETIAEAIFNMDHLLSCSPNVQLNSEMMTLECKQDSAKTGFEIPGLRFLPGETFSFEAFKSEDDPSNLIEGDVQFMGQVRIGPSVLVDYSMLNADGGTESNDGAKEALLGIRADISGLVTEYPNSSYIIELRNGFQRGKIQESRSLLPEVQRNQAKKLQGHKSFVSRILNIPVPCRSDKNPKLDDYKACHSQFLQSLKQNSKSQRDFIVESAVAEEWEIPTELAAEEPCEILAVENPEPISENVSEAVKQIVIGQSDHGAHIPARRSPDNREKNQR</sequence>
<dbReference type="Proteomes" id="UP000214365">
    <property type="component" value="Unassembled WGS sequence"/>
</dbReference>
<name>A0A225A978_TALAT</name>
<dbReference type="STRING" id="1441469.A0A225A978"/>
<gene>
    <name evidence="2" type="ORF">UA08_07535</name>
</gene>
<dbReference type="AlphaFoldDB" id="A0A225A978"/>
<protein>
    <submittedName>
        <fullName evidence="2">Uncharacterized protein</fullName>
    </submittedName>
</protein>
<keyword evidence="3" id="KW-1185">Reference proteome</keyword>
<dbReference type="RefSeq" id="XP_020117512.1">
    <property type="nucleotide sequence ID" value="XM_020262440.1"/>
</dbReference>
<accession>A0A225A978</accession>
<evidence type="ECO:0000313" key="3">
    <source>
        <dbReference type="Proteomes" id="UP000214365"/>
    </source>
</evidence>
<feature type="region of interest" description="Disordered" evidence="1">
    <location>
        <begin position="581"/>
        <end position="604"/>
    </location>
</feature>
<reference evidence="2 3" key="1">
    <citation type="submission" date="2015-06" db="EMBL/GenBank/DDBJ databases">
        <title>Talaromyces atroroseus IBT 11181 draft genome.</title>
        <authorList>
            <person name="Rasmussen K.B."/>
            <person name="Rasmussen S."/>
            <person name="Petersen B."/>
            <person name="Sicheritz-Ponten T."/>
            <person name="Mortensen U.H."/>
            <person name="Thrane U."/>
        </authorList>
    </citation>
    <scope>NUCLEOTIDE SEQUENCE [LARGE SCALE GENOMIC DNA]</scope>
    <source>
        <strain evidence="2 3">IBT 11181</strain>
    </source>
</reference>
<feature type="compositionally biased region" description="Basic and acidic residues" evidence="1">
    <location>
        <begin position="594"/>
        <end position="604"/>
    </location>
</feature>